<dbReference type="AlphaFoldDB" id="A0A1M7HLW1"/>
<organism evidence="2 3">
    <name type="scientific">Anaerosporobacter mobilis DSM 15930</name>
    <dbReference type="NCBI Taxonomy" id="1120996"/>
    <lineage>
        <taxon>Bacteria</taxon>
        <taxon>Bacillati</taxon>
        <taxon>Bacillota</taxon>
        <taxon>Clostridia</taxon>
        <taxon>Lachnospirales</taxon>
        <taxon>Lachnospiraceae</taxon>
        <taxon>Anaerosporobacter</taxon>
    </lineage>
</organism>
<gene>
    <name evidence="2" type="ORF">SAMN02746066_01450</name>
</gene>
<feature type="region of interest" description="Disordered" evidence="1">
    <location>
        <begin position="358"/>
        <end position="382"/>
    </location>
</feature>
<name>A0A1M7HLW1_9FIRM</name>
<feature type="compositionally biased region" description="Low complexity" evidence="1">
    <location>
        <begin position="369"/>
        <end position="382"/>
    </location>
</feature>
<feature type="compositionally biased region" description="Basic and acidic residues" evidence="1">
    <location>
        <begin position="358"/>
        <end position="368"/>
    </location>
</feature>
<keyword evidence="3" id="KW-1185">Reference proteome</keyword>
<proteinExistence type="predicted"/>
<dbReference type="Gene3D" id="1.10.10.10">
    <property type="entry name" value="Winged helix-like DNA-binding domain superfamily/Winged helix DNA-binding domain"/>
    <property type="match status" value="1"/>
</dbReference>
<dbReference type="InterPro" id="IPR024234">
    <property type="entry name" value="DUF3801"/>
</dbReference>
<sequence length="382" mass="42790">MKIPVTNMAEEIQEAVQIIRVAYDGIEIAMKVGNGGLGAMQKAIDFLKGMLDYEKSLGKTSMKKLLMKGGDLQVLQFKTSDMKKVEKLAKKYGILYSVLPDVKKADGLSEVIFHTEAVPRANMMIQKLGFGNIASFDDYLKNGDEKSLGKLLDFLKHQKKETVKSMSSDGARAGVVMEGLIEKVGLFAMEKQSISVEAVKENFSIGNEQANSVIKQLETIGLLDKRDANGDHKVMMDKDAFLNRVRGYQDLAERMRAVSASKNLKLSDVTISKTLITAENDHAVKTRVPGTWGKDAKYVWFDKSNAMDIHGGKTMLTFIDKEKDYKIYDEENRIVSTMKGEELYAGHYDKVESAVREHYERNQTKEVAKTQTTTKTTGTRKR</sequence>
<reference evidence="2 3" key="1">
    <citation type="submission" date="2016-11" db="EMBL/GenBank/DDBJ databases">
        <authorList>
            <person name="Jaros S."/>
            <person name="Januszkiewicz K."/>
            <person name="Wedrychowicz H."/>
        </authorList>
    </citation>
    <scope>NUCLEOTIDE SEQUENCE [LARGE SCALE GENOMIC DNA]</scope>
    <source>
        <strain evidence="2 3">DSM 15930</strain>
    </source>
</reference>
<accession>A0A1M7HLW1</accession>
<evidence type="ECO:0000256" key="1">
    <source>
        <dbReference type="SAM" id="MobiDB-lite"/>
    </source>
</evidence>
<dbReference type="STRING" id="1120996.SAMN02746066_01450"/>
<dbReference type="EMBL" id="FRCP01000008">
    <property type="protein sequence ID" value="SHM29496.1"/>
    <property type="molecule type" value="Genomic_DNA"/>
</dbReference>
<evidence type="ECO:0000313" key="2">
    <source>
        <dbReference type="EMBL" id="SHM29496.1"/>
    </source>
</evidence>
<dbReference type="Proteomes" id="UP000184038">
    <property type="component" value="Unassembled WGS sequence"/>
</dbReference>
<dbReference type="InterPro" id="IPR036388">
    <property type="entry name" value="WH-like_DNA-bd_sf"/>
</dbReference>
<dbReference type="Pfam" id="PF12687">
    <property type="entry name" value="DUF3801"/>
    <property type="match status" value="1"/>
</dbReference>
<evidence type="ECO:0000313" key="3">
    <source>
        <dbReference type="Proteomes" id="UP000184038"/>
    </source>
</evidence>
<protein>
    <recommendedName>
        <fullName evidence="4">PcfB family protein</fullName>
    </recommendedName>
</protein>
<evidence type="ECO:0008006" key="4">
    <source>
        <dbReference type="Google" id="ProtNLM"/>
    </source>
</evidence>